<dbReference type="AlphaFoldDB" id="A0A223I0Q8"/>
<proteinExistence type="predicted"/>
<evidence type="ECO:0000313" key="6">
    <source>
        <dbReference type="Proteomes" id="UP000214975"/>
    </source>
</evidence>
<dbReference type="InterPro" id="IPR057309">
    <property type="entry name" value="PcsB_CC"/>
</dbReference>
<dbReference type="Gene3D" id="2.70.70.10">
    <property type="entry name" value="Glucose Permease (Domain IIA)"/>
    <property type="match status" value="1"/>
</dbReference>
<dbReference type="CDD" id="cd12797">
    <property type="entry name" value="M23_peptidase"/>
    <property type="match status" value="1"/>
</dbReference>
<dbReference type="PANTHER" id="PTHR21666">
    <property type="entry name" value="PEPTIDASE-RELATED"/>
    <property type="match status" value="1"/>
</dbReference>
<reference evidence="5 6" key="1">
    <citation type="submission" date="2016-08" db="EMBL/GenBank/DDBJ databases">
        <title>A novel genetic cassette of butanologenic Thermoanaerobacterium thermosaccharolyticum that directly convert cellulose to butanol.</title>
        <authorList>
            <person name="Li T."/>
            <person name="He J."/>
        </authorList>
    </citation>
    <scope>NUCLEOTIDE SEQUENCE [LARGE SCALE GENOMIC DNA]</scope>
    <source>
        <strain evidence="5 6">TG57</strain>
    </source>
</reference>
<evidence type="ECO:0000259" key="4">
    <source>
        <dbReference type="Pfam" id="PF24568"/>
    </source>
</evidence>
<keyword evidence="2" id="KW-0175">Coiled coil</keyword>
<dbReference type="PANTHER" id="PTHR21666:SF289">
    <property type="entry name" value="L-ALA--D-GLU ENDOPEPTIDASE"/>
    <property type="match status" value="1"/>
</dbReference>
<keyword evidence="1" id="KW-0732">Signal</keyword>
<evidence type="ECO:0000259" key="3">
    <source>
        <dbReference type="Pfam" id="PF01551"/>
    </source>
</evidence>
<dbReference type="EMBL" id="CP016893">
    <property type="protein sequence ID" value="AST58308.1"/>
    <property type="molecule type" value="Genomic_DNA"/>
</dbReference>
<dbReference type="InterPro" id="IPR050570">
    <property type="entry name" value="Cell_wall_metabolism_enzyme"/>
</dbReference>
<dbReference type="Proteomes" id="UP000214975">
    <property type="component" value="Chromosome"/>
</dbReference>
<feature type="coiled-coil region" evidence="2">
    <location>
        <begin position="160"/>
        <end position="229"/>
    </location>
</feature>
<feature type="domain" description="Peptidoglycan hydrolase PcsB coiled-coil" evidence="4">
    <location>
        <begin position="100"/>
        <end position="170"/>
    </location>
</feature>
<dbReference type="SUPFAM" id="SSF51261">
    <property type="entry name" value="Duplicated hybrid motif"/>
    <property type="match status" value="1"/>
</dbReference>
<dbReference type="GO" id="GO:0004222">
    <property type="term" value="F:metalloendopeptidase activity"/>
    <property type="evidence" value="ECO:0007669"/>
    <property type="project" value="TreeGrafter"/>
</dbReference>
<dbReference type="Pfam" id="PF24568">
    <property type="entry name" value="CC_PcsB"/>
    <property type="match status" value="1"/>
</dbReference>
<dbReference type="Pfam" id="PF01551">
    <property type="entry name" value="Peptidase_M23"/>
    <property type="match status" value="1"/>
</dbReference>
<evidence type="ECO:0000313" key="5">
    <source>
        <dbReference type="EMBL" id="AST58308.1"/>
    </source>
</evidence>
<dbReference type="InterPro" id="IPR016047">
    <property type="entry name" value="M23ase_b-sheet_dom"/>
</dbReference>
<evidence type="ECO:0000256" key="2">
    <source>
        <dbReference type="SAM" id="Coils"/>
    </source>
</evidence>
<dbReference type="Gene3D" id="6.10.250.3150">
    <property type="match status" value="1"/>
</dbReference>
<gene>
    <name evidence="5" type="ORF">Thert_02411</name>
</gene>
<sequence>MKRKMTIFLIIIFIFASVFNYGYSSNLTDNKKRLEDLSIQKQQTQKKLSENYQKQQSVKKELLDIDKQLSETQKELIENQRKLYSIEQKISETQKELDIAQKRYDSRKSLYKERIRAIYMSGDAGYIEVLLGSKNFIDFISRLDNIKKLMAFDIRILNEIKNTKNLIAKKEEVLKEEKNNLQYVTAQVEERKKTIQVAMVSRSGVLRDLERQQKKYEEDLEDLEIASKQVMDIIRAQTGSTNTNNSNVKYTDGKLVWPVSGYYSISSPFGYRIHPVYKTKKLHTGIDIPAPYGTIGVAAGDGTVIYTGWISGYGNSVIIDHGGGISTLYAHNSSILVSKGKSVKKGEPVVKLGSTGLVTGVNLHFEVRINGTPVDPEPYVR</sequence>
<name>A0A223I0Q8_THETR</name>
<dbReference type="RefSeq" id="WP_094397662.1">
    <property type="nucleotide sequence ID" value="NZ_CP016893.1"/>
</dbReference>
<accession>A0A223I0Q8</accession>
<evidence type="ECO:0000256" key="1">
    <source>
        <dbReference type="ARBA" id="ARBA00022729"/>
    </source>
</evidence>
<dbReference type="InterPro" id="IPR011055">
    <property type="entry name" value="Dup_hybrid_motif"/>
</dbReference>
<protein>
    <submittedName>
        <fullName evidence="5">Peptidase M23</fullName>
    </submittedName>
</protein>
<organism evidence="5 6">
    <name type="scientific">Thermoanaerobacterium thermosaccharolyticum</name>
    <name type="common">Clostridium thermosaccharolyticum</name>
    <dbReference type="NCBI Taxonomy" id="1517"/>
    <lineage>
        <taxon>Bacteria</taxon>
        <taxon>Bacillati</taxon>
        <taxon>Bacillota</taxon>
        <taxon>Clostridia</taxon>
        <taxon>Thermoanaerobacterales</taxon>
        <taxon>Thermoanaerobacteraceae</taxon>
        <taxon>Thermoanaerobacterium</taxon>
    </lineage>
</organism>
<feature type="domain" description="M23ase beta-sheet core" evidence="3">
    <location>
        <begin position="282"/>
        <end position="376"/>
    </location>
</feature>